<organism evidence="2">
    <name type="scientific">bioreactor metagenome</name>
    <dbReference type="NCBI Taxonomy" id="1076179"/>
    <lineage>
        <taxon>unclassified sequences</taxon>
        <taxon>metagenomes</taxon>
        <taxon>ecological metagenomes</taxon>
    </lineage>
</organism>
<comment type="caution">
    <text evidence="2">The sequence shown here is derived from an EMBL/GenBank/DDBJ whole genome shotgun (WGS) entry which is preliminary data.</text>
</comment>
<feature type="compositionally biased region" description="Acidic residues" evidence="1">
    <location>
        <begin position="497"/>
        <end position="506"/>
    </location>
</feature>
<feature type="compositionally biased region" description="Basic and acidic residues" evidence="1">
    <location>
        <begin position="671"/>
        <end position="687"/>
    </location>
</feature>
<feature type="compositionally biased region" description="Basic and acidic residues" evidence="1">
    <location>
        <begin position="508"/>
        <end position="519"/>
    </location>
</feature>
<feature type="compositionally biased region" description="Basic and acidic residues" evidence="1">
    <location>
        <begin position="403"/>
        <end position="426"/>
    </location>
</feature>
<feature type="compositionally biased region" description="Basic residues" evidence="1">
    <location>
        <begin position="334"/>
        <end position="347"/>
    </location>
</feature>
<feature type="compositionally biased region" description="Basic and acidic residues" evidence="1">
    <location>
        <begin position="353"/>
        <end position="374"/>
    </location>
</feature>
<proteinExistence type="predicted"/>
<feature type="region of interest" description="Disordered" evidence="1">
    <location>
        <begin position="122"/>
        <end position="291"/>
    </location>
</feature>
<feature type="compositionally biased region" description="Basic and acidic residues" evidence="1">
    <location>
        <begin position="197"/>
        <end position="223"/>
    </location>
</feature>
<evidence type="ECO:0000256" key="1">
    <source>
        <dbReference type="SAM" id="MobiDB-lite"/>
    </source>
</evidence>
<accession>A0A644YDP6</accession>
<feature type="region of interest" description="Disordered" evidence="1">
    <location>
        <begin position="310"/>
        <end position="374"/>
    </location>
</feature>
<feature type="compositionally biased region" description="Basic and acidic residues" evidence="1">
    <location>
        <begin position="1"/>
        <end position="27"/>
    </location>
</feature>
<feature type="region of interest" description="Disordered" evidence="1">
    <location>
        <begin position="397"/>
        <end position="427"/>
    </location>
</feature>
<feature type="compositionally biased region" description="Basic and acidic residues" evidence="1">
    <location>
        <begin position="455"/>
        <end position="474"/>
    </location>
</feature>
<dbReference type="AlphaFoldDB" id="A0A644YDP6"/>
<reference evidence="2" key="1">
    <citation type="submission" date="2019-08" db="EMBL/GenBank/DDBJ databases">
        <authorList>
            <person name="Kucharzyk K."/>
            <person name="Murdoch R.W."/>
            <person name="Higgins S."/>
            <person name="Loffler F."/>
        </authorList>
    </citation>
    <scope>NUCLEOTIDE SEQUENCE</scope>
</reference>
<feature type="compositionally biased region" description="Basic and acidic residues" evidence="1">
    <location>
        <begin position="481"/>
        <end position="495"/>
    </location>
</feature>
<evidence type="ECO:0000313" key="2">
    <source>
        <dbReference type="EMBL" id="MPM24643.1"/>
    </source>
</evidence>
<feature type="compositionally biased region" description="Basic and acidic residues" evidence="1">
    <location>
        <begin position="41"/>
        <end position="51"/>
    </location>
</feature>
<sequence length="687" mass="75244">MVVASDDHEHGQHQTDDEPEGQQERGAQELVAEPTEASVEDQARGEVGQDAHTRVHPVRFAGRCQRGFGIARSVASGTHVVDLLVRQRVSDTISCHVAASLPARTRALGVTEVINGDTHPCESDHFGRCPQQHGRHDPQRSGSAVEQRQPGRLVEGDDAGQAGHPDAVRDQGRHQQHRAIPLGVAEHDGLADAEEQDRDHGTDGRRGARHSPADDPQGERGADQSEVAAEQAGHQEAADQDRGGAADGPFDDGFTRQRSLAPRLLIHRHDRTHPAVLPTPSEARRGAVRRPLVKRNTRWRLPLVMCRTQGRAASRPAPRVLAEESWPGAQGDPRHRRRGAHPGHHHPGAAGQADRHHPERQQRGPQIHHGDRPAVRVATPQQLVVQVALVGHEPPVALVRPADPGEHQVEQRQPEDRDRQDEREVGRQQIAAARLQFRRVELAGQAHRGGGQQEPEEHRPGVAHEHLRRVDVVRQEPQADPDDRHRDHAGGRGPDEVLLDGEDVGVGEEGRRPDADHAGRQTVQAVDEVHRVGADHHEEDGQHDGTGGVQRDDPVGQRDPQQPDAGLHHDPRGQHLPGELGDRTDVQQIVEHPDGAQHGHGDQDPGGVVADDLVAAEERQVHRQQEGDGDTDQHRHSPEVRRRHDVDVPGPDLGHGPEPDRRPPGPSAELVGDRGGHQQDEDVFAHR</sequence>
<gene>
    <name evidence="2" type="ORF">SDC9_71126</name>
</gene>
<feature type="compositionally biased region" description="Basic and acidic residues" evidence="1">
    <location>
        <begin position="580"/>
        <end position="603"/>
    </location>
</feature>
<feature type="region of interest" description="Disordered" evidence="1">
    <location>
        <begin position="1"/>
        <end position="51"/>
    </location>
</feature>
<name>A0A644YDP6_9ZZZZ</name>
<feature type="compositionally biased region" description="Basic and acidic residues" evidence="1">
    <location>
        <begin position="527"/>
        <end position="543"/>
    </location>
</feature>
<feature type="compositionally biased region" description="Basic and acidic residues" evidence="1">
    <location>
        <begin position="616"/>
        <end position="647"/>
    </location>
</feature>
<dbReference type="EMBL" id="VSSQ01004311">
    <property type="protein sequence ID" value="MPM24643.1"/>
    <property type="molecule type" value="Genomic_DNA"/>
</dbReference>
<feature type="region of interest" description="Disordered" evidence="1">
    <location>
        <begin position="444"/>
        <end position="687"/>
    </location>
</feature>
<protein>
    <submittedName>
        <fullName evidence="2">Uncharacterized protein</fullName>
    </submittedName>
</protein>